<dbReference type="EMBL" id="SNRY01001076">
    <property type="protein sequence ID" value="KAA6333752.1"/>
    <property type="molecule type" value="Genomic_DNA"/>
</dbReference>
<proteinExistence type="predicted"/>
<dbReference type="InterPro" id="IPR011006">
    <property type="entry name" value="CheY-like_superfamily"/>
</dbReference>
<dbReference type="Pfam" id="PF00072">
    <property type="entry name" value="Response_reg"/>
    <property type="match status" value="1"/>
</dbReference>
<dbReference type="Gene3D" id="3.40.50.2300">
    <property type="match status" value="1"/>
</dbReference>
<dbReference type="SUPFAM" id="SSF52172">
    <property type="entry name" value="CheY-like"/>
    <property type="match status" value="1"/>
</dbReference>
<reference evidence="3" key="1">
    <citation type="submission" date="2019-03" db="EMBL/GenBank/DDBJ databases">
        <title>Single cell metagenomics reveals metabolic interactions within the superorganism composed of flagellate Streblomastix strix and complex community of Bacteroidetes bacteria on its surface.</title>
        <authorList>
            <person name="Treitli S.C."/>
            <person name="Kolisko M."/>
            <person name="Husnik F."/>
            <person name="Keeling P."/>
            <person name="Hampl V."/>
        </authorList>
    </citation>
    <scope>NUCLEOTIDE SEQUENCE</scope>
    <source>
        <strain evidence="3">STM</strain>
    </source>
</reference>
<dbReference type="InterPro" id="IPR007492">
    <property type="entry name" value="LytTR_DNA-bd_dom"/>
</dbReference>
<dbReference type="Gene3D" id="2.40.50.1020">
    <property type="entry name" value="LytTr DNA-binding domain"/>
    <property type="match status" value="1"/>
</dbReference>
<dbReference type="InterPro" id="IPR046947">
    <property type="entry name" value="LytR-like"/>
</dbReference>
<dbReference type="GO" id="GO:0003677">
    <property type="term" value="F:DNA binding"/>
    <property type="evidence" value="ECO:0007669"/>
    <property type="project" value="InterPro"/>
</dbReference>
<dbReference type="PANTHER" id="PTHR37299">
    <property type="entry name" value="TRANSCRIPTIONAL REGULATOR-RELATED"/>
    <property type="match status" value="1"/>
</dbReference>
<accession>A0A5J4RJJ1</accession>
<dbReference type="PROSITE" id="PS50110">
    <property type="entry name" value="RESPONSE_REGULATORY"/>
    <property type="match status" value="1"/>
</dbReference>
<evidence type="ECO:0000259" key="1">
    <source>
        <dbReference type="PROSITE" id="PS50110"/>
    </source>
</evidence>
<comment type="caution">
    <text evidence="3">The sequence shown here is derived from an EMBL/GenBank/DDBJ whole genome shotgun (WGS) entry which is preliminary data.</text>
</comment>
<organism evidence="3">
    <name type="scientific">termite gut metagenome</name>
    <dbReference type="NCBI Taxonomy" id="433724"/>
    <lineage>
        <taxon>unclassified sequences</taxon>
        <taxon>metagenomes</taxon>
        <taxon>organismal metagenomes</taxon>
    </lineage>
</organism>
<gene>
    <name evidence="3" type="ORF">EZS27_017865</name>
</gene>
<dbReference type="SMART" id="SM00850">
    <property type="entry name" value="LytTR"/>
    <property type="match status" value="1"/>
</dbReference>
<dbReference type="InterPro" id="IPR001789">
    <property type="entry name" value="Sig_transdc_resp-reg_receiver"/>
</dbReference>
<name>A0A5J4RJJ1_9ZZZZ</name>
<dbReference type="PROSITE" id="PS50930">
    <property type="entry name" value="HTH_LYTTR"/>
    <property type="match status" value="1"/>
</dbReference>
<sequence length="253" mass="29221">MKIVIIEDERLTADDLAESIVNILPDVQILAKLYSVKEAVTWFKKNDQPDLIFSDIQLGDGLSFEIFKQLSLTVPTVFCTAYDEYALIAFKANGIDYILKPFDEQNITDALEKYKALEKKFSVNAVSFENILQFFDSRKMQKKSSVLVYQGDKILPVRMEDITLFYIKNGVTQLITFNQKTYSINKSLEELEKITGSDFYRANRQYLINRKAIKEASQHFARKLSVTLTIPVQEKILVNKVKVTEFLNWLSEN</sequence>
<dbReference type="GO" id="GO:0000156">
    <property type="term" value="F:phosphorelay response regulator activity"/>
    <property type="evidence" value="ECO:0007669"/>
    <property type="project" value="InterPro"/>
</dbReference>
<feature type="domain" description="Response regulatory" evidence="1">
    <location>
        <begin position="2"/>
        <end position="115"/>
    </location>
</feature>
<dbReference type="AlphaFoldDB" id="A0A5J4RJJ1"/>
<evidence type="ECO:0000313" key="3">
    <source>
        <dbReference type="EMBL" id="KAA6333752.1"/>
    </source>
</evidence>
<feature type="domain" description="HTH LytTR-type" evidence="2">
    <location>
        <begin position="151"/>
        <end position="215"/>
    </location>
</feature>
<dbReference type="Pfam" id="PF04397">
    <property type="entry name" value="LytTR"/>
    <property type="match status" value="1"/>
</dbReference>
<dbReference type="PANTHER" id="PTHR37299:SF1">
    <property type="entry name" value="STAGE 0 SPORULATION PROTEIN A HOMOLOG"/>
    <property type="match status" value="1"/>
</dbReference>
<protein>
    <submittedName>
        <fullName evidence="3">Sensory transduction protein LytR</fullName>
    </submittedName>
</protein>
<dbReference type="SMART" id="SM00448">
    <property type="entry name" value="REC"/>
    <property type="match status" value="1"/>
</dbReference>
<evidence type="ECO:0000259" key="2">
    <source>
        <dbReference type="PROSITE" id="PS50930"/>
    </source>
</evidence>